<dbReference type="AlphaFoldDB" id="A0A6A6K181"/>
<dbReference type="Proteomes" id="UP000467840">
    <property type="component" value="Unassembled WGS sequence"/>
</dbReference>
<keyword evidence="3" id="KW-1185">Reference proteome</keyword>
<comment type="caution">
    <text evidence="2">The sequence shown here is derived from an EMBL/GenBank/DDBJ whole genome shotgun (WGS) entry which is preliminary data.</text>
</comment>
<gene>
    <name evidence="2" type="ORF">GH714_042722</name>
</gene>
<dbReference type="EMBL" id="JAAGAX010000511">
    <property type="protein sequence ID" value="KAF2281898.1"/>
    <property type="molecule type" value="Genomic_DNA"/>
</dbReference>
<evidence type="ECO:0000313" key="2">
    <source>
        <dbReference type="EMBL" id="KAF2281898.1"/>
    </source>
</evidence>
<protein>
    <submittedName>
        <fullName evidence="2">Uncharacterized protein</fullName>
    </submittedName>
</protein>
<accession>A0A6A6K181</accession>
<feature type="region of interest" description="Disordered" evidence="1">
    <location>
        <begin position="17"/>
        <end position="36"/>
    </location>
</feature>
<evidence type="ECO:0000313" key="3">
    <source>
        <dbReference type="Proteomes" id="UP000467840"/>
    </source>
</evidence>
<proteinExistence type="predicted"/>
<evidence type="ECO:0000256" key="1">
    <source>
        <dbReference type="SAM" id="MobiDB-lite"/>
    </source>
</evidence>
<name>A0A6A6K181_HEVBR</name>
<sequence length="231" mass="24498">MMPLVAVSRGDFSFAASSRHISPSSPPASPLDMLSKSIGNPKNTEVPLVGLKILTCGVMFAPRETTALSTLPKRLATTSLFNAWVGVAMTAHAIAKADLSSSDSPPPDISRVALSKDCTAAKFGGVLRKKKPKIFRLSANSLAEQHSVLTHMICCAGLLAGVKAVTVCMPDNCRQCSAVFGEMNSKLSVVLLMAHLDRSNANPAEIALTVLIQIMVIPWRFGLSRGGKILE</sequence>
<organism evidence="2 3">
    <name type="scientific">Hevea brasiliensis</name>
    <name type="common">Para rubber tree</name>
    <name type="synonym">Siphonia brasiliensis</name>
    <dbReference type="NCBI Taxonomy" id="3981"/>
    <lineage>
        <taxon>Eukaryota</taxon>
        <taxon>Viridiplantae</taxon>
        <taxon>Streptophyta</taxon>
        <taxon>Embryophyta</taxon>
        <taxon>Tracheophyta</taxon>
        <taxon>Spermatophyta</taxon>
        <taxon>Magnoliopsida</taxon>
        <taxon>eudicotyledons</taxon>
        <taxon>Gunneridae</taxon>
        <taxon>Pentapetalae</taxon>
        <taxon>rosids</taxon>
        <taxon>fabids</taxon>
        <taxon>Malpighiales</taxon>
        <taxon>Euphorbiaceae</taxon>
        <taxon>Crotonoideae</taxon>
        <taxon>Micrandreae</taxon>
        <taxon>Hevea</taxon>
    </lineage>
</organism>
<reference evidence="2 3" key="1">
    <citation type="journal article" date="2020" name="Mol. Plant">
        <title>The Chromosome-Based Rubber Tree Genome Provides New Insights into Spurge Genome Evolution and Rubber Biosynthesis.</title>
        <authorList>
            <person name="Liu J."/>
            <person name="Shi C."/>
            <person name="Shi C.C."/>
            <person name="Li W."/>
            <person name="Zhang Q.J."/>
            <person name="Zhang Y."/>
            <person name="Li K."/>
            <person name="Lu H.F."/>
            <person name="Shi C."/>
            <person name="Zhu S.T."/>
            <person name="Xiao Z.Y."/>
            <person name="Nan H."/>
            <person name="Yue Y."/>
            <person name="Zhu X.G."/>
            <person name="Wu Y."/>
            <person name="Hong X.N."/>
            <person name="Fan G.Y."/>
            <person name="Tong Y."/>
            <person name="Zhang D."/>
            <person name="Mao C.L."/>
            <person name="Liu Y.L."/>
            <person name="Hao S.J."/>
            <person name="Liu W.Q."/>
            <person name="Lv M.Q."/>
            <person name="Zhang H.B."/>
            <person name="Liu Y."/>
            <person name="Hu-Tang G.R."/>
            <person name="Wang J.P."/>
            <person name="Wang J.H."/>
            <person name="Sun Y.H."/>
            <person name="Ni S.B."/>
            <person name="Chen W.B."/>
            <person name="Zhang X.C."/>
            <person name="Jiao Y.N."/>
            <person name="Eichler E.E."/>
            <person name="Li G.H."/>
            <person name="Liu X."/>
            <person name="Gao L.Z."/>
        </authorList>
    </citation>
    <scope>NUCLEOTIDE SEQUENCE [LARGE SCALE GENOMIC DNA]</scope>
    <source>
        <strain evidence="3">cv. GT1</strain>
        <tissue evidence="2">Leaf</tissue>
    </source>
</reference>